<dbReference type="GO" id="GO:0008237">
    <property type="term" value="F:metallopeptidase activity"/>
    <property type="evidence" value="ECO:0007669"/>
    <property type="project" value="UniProtKB-KW"/>
</dbReference>
<evidence type="ECO:0000256" key="3">
    <source>
        <dbReference type="ARBA" id="ARBA00022801"/>
    </source>
</evidence>
<dbReference type="PANTHER" id="PTHR43690:SF17">
    <property type="entry name" value="PROTEIN YHJJ"/>
    <property type="match status" value="1"/>
</dbReference>
<protein>
    <recommendedName>
        <fullName evidence="9">Peptidase M16 N-terminal domain-containing protein</fullName>
    </recommendedName>
</protein>
<dbReference type="EMBL" id="MN740684">
    <property type="protein sequence ID" value="QHU07213.1"/>
    <property type="molecule type" value="Genomic_DNA"/>
</dbReference>
<evidence type="ECO:0000313" key="8">
    <source>
        <dbReference type="EMBL" id="QHU07213.1"/>
    </source>
</evidence>
<evidence type="ECO:0000256" key="1">
    <source>
        <dbReference type="ARBA" id="ARBA00007261"/>
    </source>
</evidence>
<dbReference type="Pfam" id="PF05193">
    <property type="entry name" value="Peptidase_M16_C"/>
    <property type="match status" value="1"/>
</dbReference>
<evidence type="ECO:0000256" key="4">
    <source>
        <dbReference type="ARBA" id="ARBA00022833"/>
    </source>
</evidence>
<keyword evidence="2" id="KW-0645">Protease</keyword>
<keyword evidence="3" id="KW-0378">Hydrolase</keyword>
<dbReference type="PANTHER" id="PTHR43690">
    <property type="entry name" value="NARDILYSIN"/>
    <property type="match status" value="1"/>
</dbReference>
<dbReference type="SUPFAM" id="SSF63411">
    <property type="entry name" value="LuxS/MPP-like metallohydrolase"/>
    <property type="match status" value="2"/>
</dbReference>
<dbReference type="Gene3D" id="3.30.830.10">
    <property type="entry name" value="Metalloenzyme, LuxS/M16 peptidase-like"/>
    <property type="match status" value="2"/>
</dbReference>
<keyword evidence="5" id="KW-0482">Metalloprotease</keyword>
<name>A0A6C0JPA9_9ZZZZ</name>
<dbReference type="InterPro" id="IPR050626">
    <property type="entry name" value="Peptidase_M16"/>
</dbReference>
<dbReference type="InterPro" id="IPR007863">
    <property type="entry name" value="Peptidase_M16_C"/>
</dbReference>
<dbReference type="InterPro" id="IPR011249">
    <property type="entry name" value="Metalloenz_LuxS/M16"/>
</dbReference>
<reference evidence="8" key="1">
    <citation type="journal article" date="2020" name="Nature">
        <title>Giant virus diversity and host interactions through global metagenomics.</title>
        <authorList>
            <person name="Schulz F."/>
            <person name="Roux S."/>
            <person name="Paez-Espino D."/>
            <person name="Jungbluth S."/>
            <person name="Walsh D.A."/>
            <person name="Denef V.J."/>
            <person name="McMahon K.D."/>
            <person name="Konstantinidis K.T."/>
            <person name="Eloe-Fadrosh E.A."/>
            <person name="Kyrpides N.C."/>
            <person name="Woyke T."/>
        </authorList>
    </citation>
    <scope>NUCLEOTIDE SEQUENCE</scope>
    <source>
        <strain evidence="8">GVMAG-S-1040241-154</strain>
    </source>
</reference>
<sequence>MKYKLDNINVKKKIYKLKNGINVILVPLDSTNLVSIDVKFKLGSLDEYYCKCPELVHYMEHLVSHFTSNKYKSFKIISDLLHKNNASTNAYTSNDYIEFFIDGLYNSIDAYLDIISNGIFDFYPDKSLVNNEKKAVYNELNRIFSSTYYKFTKKLFKYLYKDKSDYAVAGRSKKSINYLKKYNANNITKFIKDYLLNAKTILTVSYDKSNTKEVIKLINKYFNIKINKNKSKIKRTKLKFKNNKLKVVYLKNTSTANKNQNIIKFMVYYKIIPNSKRYICLEYLCNLFNKLGYSIFYDILRRKLGLIYNINFSISIDYTDNNYSNISISTNCSKENLPKLINEILNIFNNILSKDFTQETLNILYKNEIRELSNIDKNNINSFSNYYSHKLLYNNANKVKDYKDIFKLYKNITLKDLRKEFKILKYNLLNKAIIFYNGNVNLNKKIEKINKRKYKINYVSF</sequence>
<evidence type="ECO:0000259" key="7">
    <source>
        <dbReference type="Pfam" id="PF05193"/>
    </source>
</evidence>
<dbReference type="InterPro" id="IPR011765">
    <property type="entry name" value="Pept_M16_N"/>
</dbReference>
<feature type="domain" description="Peptidase M16 C-terminal" evidence="7">
    <location>
        <begin position="183"/>
        <end position="362"/>
    </location>
</feature>
<keyword evidence="4" id="KW-0862">Zinc</keyword>
<evidence type="ECO:0000256" key="2">
    <source>
        <dbReference type="ARBA" id="ARBA00022670"/>
    </source>
</evidence>
<proteinExistence type="inferred from homology"/>
<evidence type="ECO:0000256" key="5">
    <source>
        <dbReference type="ARBA" id="ARBA00023049"/>
    </source>
</evidence>
<dbReference type="Pfam" id="PF00675">
    <property type="entry name" value="Peptidase_M16"/>
    <property type="match status" value="1"/>
</dbReference>
<dbReference type="GO" id="GO:0006508">
    <property type="term" value="P:proteolysis"/>
    <property type="evidence" value="ECO:0007669"/>
    <property type="project" value="UniProtKB-KW"/>
</dbReference>
<comment type="similarity">
    <text evidence="1">Belongs to the peptidase M16 family.</text>
</comment>
<accession>A0A6C0JPA9</accession>
<dbReference type="AlphaFoldDB" id="A0A6C0JPA9"/>
<organism evidence="8">
    <name type="scientific">viral metagenome</name>
    <dbReference type="NCBI Taxonomy" id="1070528"/>
    <lineage>
        <taxon>unclassified sequences</taxon>
        <taxon>metagenomes</taxon>
        <taxon>organismal metagenomes</taxon>
    </lineage>
</organism>
<evidence type="ECO:0000259" key="6">
    <source>
        <dbReference type="Pfam" id="PF00675"/>
    </source>
</evidence>
<dbReference type="GO" id="GO:0046872">
    <property type="term" value="F:metal ion binding"/>
    <property type="evidence" value="ECO:0007669"/>
    <property type="project" value="InterPro"/>
</dbReference>
<evidence type="ECO:0008006" key="9">
    <source>
        <dbReference type="Google" id="ProtNLM"/>
    </source>
</evidence>
<feature type="domain" description="Peptidase M16 N-terminal" evidence="6">
    <location>
        <begin position="30"/>
        <end position="153"/>
    </location>
</feature>